<reference evidence="1" key="1">
    <citation type="journal article" date="2022" name="Int. J. Mol. Sci.">
        <title>Draft Genome of Tanacetum Coccineum: Genomic Comparison of Closely Related Tanacetum-Family Plants.</title>
        <authorList>
            <person name="Yamashiro T."/>
            <person name="Shiraishi A."/>
            <person name="Nakayama K."/>
            <person name="Satake H."/>
        </authorList>
    </citation>
    <scope>NUCLEOTIDE SEQUENCE</scope>
</reference>
<evidence type="ECO:0000313" key="2">
    <source>
        <dbReference type="Proteomes" id="UP001151760"/>
    </source>
</evidence>
<comment type="caution">
    <text evidence="1">The sequence shown here is derived from an EMBL/GenBank/DDBJ whole genome shotgun (WGS) entry which is preliminary data.</text>
</comment>
<proteinExistence type="predicted"/>
<protein>
    <submittedName>
        <fullName evidence="1">Uncharacterized protein</fullName>
    </submittedName>
</protein>
<evidence type="ECO:0000313" key="1">
    <source>
        <dbReference type="EMBL" id="GJT45051.1"/>
    </source>
</evidence>
<gene>
    <name evidence="1" type="ORF">Tco_0953766</name>
</gene>
<dbReference type="Proteomes" id="UP001151760">
    <property type="component" value="Unassembled WGS sequence"/>
</dbReference>
<accession>A0ABQ5E0T2</accession>
<name>A0ABQ5E0T2_9ASTR</name>
<organism evidence="1 2">
    <name type="scientific">Tanacetum coccineum</name>
    <dbReference type="NCBI Taxonomy" id="301880"/>
    <lineage>
        <taxon>Eukaryota</taxon>
        <taxon>Viridiplantae</taxon>
        <taxon>Streptophyta</taxon>
        <taxon>Embryophyta</taxon>
        <taxon>Tracheophyta</taxon>
        <taxon>Spermatophyta</taxon>
        <taxon>Magnoliopsida</taxon>
        <taxon>eudicotyledons</taxon>
        <taxon>Gunneridae</taxon>
        <taxon>Pentapetalae</taxon>
        <taxon>asterids</taxon>
        <taxon>campanulids</taxon>
        <taxon>Asterales</taxon>
        <taxon>Asteraceae</taxon>
        <taxon>Asteroideae</taxon>
        <taxon>Anthemideae</taxon>
        <taxon>Anthemidinae</taxon>
        <taxon>Tanacetum</taxon>
    </lineage>
</organism>
<reference evidence="1" key="2">
    <citation type="submission" date="2022-01" db="EMBL/GenBank/DDBJ databases">
        <authorList>
            <person name="Yamashiro T."/>
            <person name="Shiraishi A."/>
            <person name="Satake H."/>
            <person name="Nakayama K."/>
        </authorList>
    </citation>
    <scope>NUCLEOTIDE SEQUENCE</scope>
</reference>
<sequence>MPQRLTKSSIYSRSLGLSACASLESKNEVCLLCEGILKQIPAFDFFCASLETISAIEDTWERERSGFAGEKVWDDIQVVPGFVGREMRLLGK</sequence>
<keyword evidence="2" id="KW-1185">Reference proteome</keyword>
<dbReference type="EMBL" id="BQNB010015867">
    <property type="protein sequence ID" value="GJT45051.1"/>
    <property type="molecule type" value="Genomic_DNA"/>
</dbReference>